<keyword evidence="1" id="KW-1133">Transmembrane helix</keyword>
<gene>
    <name evidence="2" type="ORF">SHK19_08430</name>
</gene>
<proteinExistence type="predicted"/>
<dbReference type="EMBL" id="CP141059">
    <property type="protein sequence ID" value="WQQ28247.1"/>
    <property type="molecule type" value="Genomic_DNA"/>
</dbReference>
<dbReference type="Proteomes" id="UP001327225">
    <property type="component" value="Chromosome"/>
</dbReference>
<reference evidence="3" key="1">
    <citation type="submission" date="2023-12" db="EMBL/GenBank/DDBJ databases">
        <title>Novel species in genus Nocardioides.</title>
        <authorList>
            <person name="Zhou H."/>
        </authorList>
    </citation>
    <scope>NUCLEOTIDE SEQUENCE [LARGE SCALE GENOMIC DNA]</scope>
    <source>
        <strain evidence="3">HM61</strain>
    </source>
</reference>
<feature type="transmembrane region" description="Helical" evidence="1">
    <location>
        <begin position="39"/>
        <end position="61"/>
    </location>
</feature>
<sequence length="203" mass="20791">MNLRPAALATGPLTLLSLLLLVVTFVVEGFDSDLAIAKSPYAIAASVCATVGVMLLVLALFRLSQEFAGLREGVGQAGVWLAMVGTLLGVGGAWSMVFVLPGLAQMDGAGAEIAGSGIPLVQAGFIASYIIMAIGWLLTGIGLLRSGEAPRWAGVALIVGALFCFAPLPTRFFVIALVVTAIESKVIGRGTIHSRVAPSSALV</sequence>
<evidence type="ECO:0000256" key="1">
    <source>
        <dbReference type="SAM" id="Phobius"/>
    </source>
</evidence>
<keyword evidence="1" id="KW-0472">Membrane</keyword>
<feature type="transmembrane region" description="Helical" evidence="1">
    <location>
        <begin position="120"/>
        <end position="144"/>
    </location>
</feature>
<feature type="transmembrane region" description="Helical" evidence="1">
    <location>
        <begin position="156"/>
        <end position="182"/>
    </location>
</feature>
<name>A0ABZ0ZX49_9ACTN</name>
<accession>A0ABZ0ZX49</accession>
<feature type="transmembrane region" description="Helical" evidence="1">
    <location>
        <begin position="73"/>
        <end position="100"/>
    </location>
</feature>
<evidence type="ECO:0008006" key="4">
    <source>
        <dbReference type="Google" id="ProtNLM"/>
    </source>
</evidence>
<protein>
    <recommendedName>
        <fullName evidence="4">Yip1 domain-containing protein</fullName>
    </recommendedName>
</protein>
<evidence type="ECO:0000313" key="3">
    <source>
        <dbReference type="Proteomes" id="UP001327225"/>
    </source>
</evidence>
<dbReference type="RefSeq" id="WP_322938376.1">
    <property type="nucleotide sequence ID" value="NZ_CP141059.1"/>
</dbReference>
<organism evidence="2 3">
    <name type="scientific">Nocardioides bizhenqiangii</name>
    <dbReference type="NCBI Taxonomy" id="3095076"/>
    <lineage>
        <taxon>Bacteria</taxon>
        <taxon>Bacillati</taxon>
        <taxon>Actinomycetota</taxon>
        <taxon>Actinomycetes</taxon>
        <taxon>Propionibacteriales</taxon>
        <taxon>Nocardioidaceae</taxon>
        <taxon>Nocardioides</taxon>
    </lineage>
</organism>
<evidence type="ECO:0000313" key="2">
    <source>
        <dbReference type="EMBL" id="WQQ28247.1"/>
    </source>
</evidence>
<keyword evidence="1" id="KW-0812">Transmembrane</keyword>
<keyword evidence="3" id="KW-1185">Reference proteome</keyword>